<reference evidence="2 3" key="1">
    <citation type="journal article" date="2023" name="Arcadia Sci">
        <title>De novo assembly of a long-read Amblyomma americanum tick genome.</title>
        <authorList>
            <person name="Chou S."/>
            <person name="Poskanzer K.E."/>
            <person name="Rollins M."/>
            <person name="Thuy-Boun P.S."/>
        </authorList>
    </citation>
    <scope>NUCLEOTIDE SEQUENCE [LARGE SCALE GENOMIC DNA]</scope>
    <source>
        <strain evidence="2">F_SG_1</strain>
        <tissue evidence="2">Salivary glands</tissue>
    </source>
</reference>
<feature type="region of interest" description="Disordered" evidence="1">
    <location>
        <begin position="36"/>
        <end position="59"/>
    </location>
</feature>
<dbReference type="EMBL" id="JARKHS020034606">
    <property type="protein sequence ID" value="KAK8757997.1"/>
    <property type="molecule type" value="Genomic_DNA"/>
</dbReference>
<sequence length="87" mass="9601">MPLAFLVHRTPPPAPFAASSPRCFLAVHSFATPIEPSHSRNRRCRRPVQRPPVPAPEQFSLAEPSAAGRLICKAFVFGNRSITRPTQ</sequence>
<feature type="compositionally biased region" description="Basic residues" evidence="1">
    <location>
        <begin position="39"/>
        <end position="48"/>
    </location>
</feature>
<protein>
    <submittedName>
        <fullName evidence="2">Uncharacterized protein</fullName>
    </submittedName>
</protein>
<accession>A0AAQ4D6A7</accession>
<gene>
    <name evidence="2" type="ORF">V5799_004371</name>
</gene>
<evidence type="ECO:0000313" key="3">
    <source>
        <dbReference type="Proteomes" id="UP001321473"/>
    </source>
</evidence>
<evidence type="ECO:0000256" key="1">
    <source>
        <dbReference type="SAM" id="MobiDB-lite"/>
    </source>
</evidence>
<dbReference type="Proteomes" id="UP001321473">
    <property type="component" value="Unassembled WGS sequence"/>
</dbReference>
<dbReference type="AlphaFoldDB" id="A0AAQ4D6A7"/>
<name>A0AAQ4D6A7_AMBAM</name>
<keyword evidence="3" id="KW-1185">Reference proteome</keyword>
<evidence type="ECO:0000313" key="2">
    <source>
        <dbReference type="EMBL" id="KAK8757997.1"/>
    </source>
</evidence>
<organism evidence="2 3">
    <name type="scientific">Amblyomma americanum</name>
    <name type="common">Lone star tick</name>
    <dbReference type="NCBI Taxonomy" id="6943"/>
    <lineage>
        <taxon>Eukaryota</taxon>
        <taxon>Metazoa</taxon>
        <taxon>Ecdysozoa</taxon>
        <taxon>Arthropoda</taxon>
        <taxon>Chelicerata</taxon>
        <taxon>Arachnida</taxon>
        <taxon>Acari</taxon>
        <taxon>Parasitiformes</taxon>
        <taxon>Ixodida</taxon>
        <taxon>Ixodoidea</taxon>
        <taxon>Ixodidae</taxon>
        <taxon>Amblyomminae</taxon>
        <taxon>Amblyomma</taxon>
    </lineage>
</organism>
<proteinExistence type="predicted"/>
<comment type="caution">
    <text evidence="2">The sequence shown here is derived from an EMBL/GenBank/DDBJ whole genome shotgun (WGS) entry which is preliminary data.</text>
</comment>